<dbReference type="HOGENOM" id="CLU_2678982_0_0_2"/>
<gene>
    <name evidence="2" type="ordered locus">Mpal_1840</name>
</gene>
<feature type="region of interest" description="Disordered" evidence="1">
    <location>
        <begin position="1"/>
        <end position="26"/>
    </location>
</feature>
<dbReference type="RefSeq" id="WP_012618465.1">
    <property type="nucleotide sequence ID" value="NC_011832.1"/>
</dbReference>
<dbReference type="KEGG" id="mpl:Mpal_1840"/>
<dbReference type="Proteomes" id="UP000002457">
    <property type="component" value="Chromosome"/>
</dbReference>
<reference evidence="2 3" key="1">
    <citation type="journal article" date="2015" name="Genome Announc.">
        <title>Complete Genome Sequence of Methanosphaerula palustris E1-9CT, a Hydrogenotrophic Methanogen Isolated from a Minerotrophic Fen Peatland.</title>
        <authorList>
            <person name="Cadillo-Quiroz H."/>
            <person name="Browne P."/>
            <person name="Kyrpides N."/>
            <person name="Woyke T."/>
            <person name="Goodwin L."/>
            <person name="Detter C."/>
            <person name="Yavitt J.B."/>
            <person name="Zinder S.H."/>
        </authorList>
    </citation>
    <scope>NUCLEOTIDE SEQUENCE [LARGE SCALE GENOMIC DNA]</scope>
    <source>
        <strain evidence="3">ATCC BAA-1556 / DSM 19958 / E1-9c</strain>
    </source>
</reference>
<name>B8GK75_METPE</name>
<evidence type="ECO:0000256" key="1">
    <source>
        <dbReference type="SAM" id="MobiDB-lite"/>
    </source>
</evidence>
<dbReference type="EMBL" id="CP001338">
    <property type="protein sequence ID" value="ACL17146.1"/>
    <property type="molecule type" value="Genomic_DNA"/>
</dbReference>
<accession>B8GK75</accession>
<protein>
    <submittedName>
        <fullName evidence="2">Late competence protein</fullName>
    </submittedName>
</protein>
<dbReference type="AlphaFoldDB" id="B8GK75"/>
<evidence type="ECO:0000313" key="3">
    <source>
        <dbReference type="Proteomes" id="UP000002457"/>
    </source>
</evidence>
<dbReference type="GeneID" id="7270386"/>
<organism evidence="2 3">
    <name type="scientific">Methanosphaerula palustris (strain ATCC BAA-1556 / DSM 19958 / E1-9c)</name>
    <dbReference type="NCBI Taxonomy" id="521011"/>
    <lineage>
        <taxon>Archaea</taxon>
        <taxon>Methanobacteriati</taxon>
        <taxon>Methanobacteriota</taxon>
        <taxon>Stenosarchaea group</taxon>
        <taxon>Methanomicrobia</taxon>
        <taxon>Methanomicrobiales</taxon>
        <taxon>Methanoregulaceae</taxon>
        <taxon>Methanosphaerula</taxon>
    </lineage>
</organism>
<keyword evidence="3" id="KW-1185">Reference proteome</keyword>
<proteinExistence type="predicted"/>
<evidence type="ECO:0000313" key="2">
    <source>
        <dbReference type="EMBL" id="ACL17146.1"/>
    </source>
</evidence>
<sequence length="74" mass="7590">MRPPARGFGLIRVTGEPSVTRGSSTSIDTAGTVSIAAGTATGVITWKSDNVWNNDGDTACVSDGPGRLVSQRRG</sequence>